<dbReference type="GO" id="GO:0003677">
    <property type="term" value="F:DNA binding"/>
    <property type="evidence" value="ECO:0007669"/>
    <property type="project" value="InterPro"/>
</dbReference>
<dbReference type="Proteomes" id="UP000250163">
    <property type="component" value="Chromosome MORIYA"/>
</dbReference>
<proteinExistence type="predicted"/>
<accession>A0A330LLV2</accession>
<evidence type="ECO:0000256" key="1">
    <source>
        <dbReference type="SAM" id="MobiDB-lite"/>
    </source>
</evidence>
<feature type="region of interest" description="Disordered" evidence="1">
    <location>
        <begin position="32"/>
        <end position="52"/>
    </location>
</feature>
<keyword evidence="4" id="KW-1185">Reference proteome</keyword>
<dbReference type="AlphaFoldDB" id="A0A330LLV2"/>
<evidence type="ECO:0000259" key="2">
    <source>
        <dbReference type="Pfam" id="PF02371"/>
    </source>
</evidence>
<name>A0A330LLV2_9GAMM</name>
<dbReference type="GO" id="GO:0004803">
    <property type="term" value="F:transposase activity"/>
    <property type="evidence" value="ECO:0007669"/>
    <property type="project" value="InterPro"/>
</dbReference>
<dbReference type="InterPro" id="IPR003346">
    <property type="entry name" value="Transposase_20"/>
</dbReference>
<dbReference type="Pfam" id="PF02371">
    <property type="entry name" value="Transposase_20"/>
    <property type="match status" value="1"/>
</dbReference>
<dbReference type="GO" id="GO:0006313">
    <property type="term" value="P:DNA transposition"/>
    <property type="evidence" value="ECO:0007669"/>
    <property type="project" value="InterPro"/>
</dbReference>
<sequence>MLKTGVVAELGDLTRFDHPRKLMSYLGLVPSEHSSGGSRNLGSITECGNSRG</sequence>
<reference evidence="4" key="1">
    <citation type="submission" date="2018-05" db="EMBL/GenBank/DDBJ databases">
        <authorList>
            <person name="Cea G.-C."/>
            <person name="William W."/>
        </authorList>
    </citation>
    <scope>NUCLEOTIDE SEQUENCE [LARGE SCALE GENOMIC DNA]</scope>
    <source>
        <strain evidence="4">DB21MT 5</strain>
    </source>
</reference>
<gene>
    <name evidence="3" type="ORF">MORIYA_0718</name>
</gene>
<protein>
    <recommendedName>
        <fullName evidence="2">Transposase IS116/IS110/IS902 C-terminal domain-containing protein</fullName>
    </recommendedName>
</protein>
<evidence type="ECO:0000313" key="4">
    <source>
        <dbReference type="Proteomes" id="UP000250163"/>
    </source>
</evidence>
<feature type="domain" description="Transposase IS116/IS110/IS902 C-terminal" evidence="2">
    <location>
        <begin position="5"/>
        <end position="51"/>
    </location>
</feature>
<organism evidence="3 4">
    <name type="scientific">Moritella yayanosii</name>
    <dbReference type="NCBI Taxonomy" id="69539"/>
    <lineage>
        <taxon>Bacteria</taxon>
        <taxon>Pseudomonadati</taxon>
        <taxon>Pseudomonadota</taxon>
        <taxon>Gammaproteobacteria</taxon>
        <taxon>Alteromonadales</taxon>
        <taxon>Moritellaceae</taxon>
        <taxon>Moritella</taxon>
    </lineage>
</organism>
<evidence type="ECO:0000313" key="3">
    <source>
        <dbReference type="EMBL" id="SQD77196.1"/>
    </source>
</evidence>
<dbReference type="EMBL" id="LS483250">
    <property type="protein sequence ID" value="SQD77196.1"/>
    <property type="molecule type" value="Genomic_DNA"/>
</dbReference>
<dbReference type="KEGG" id="mya:MORIYA_0718"/>